<keyword evidence="3 7" id="KW-0378">Hydrolase</keyword>
<protein>
    <recommendedName>
        <fullName evidence="2">adenine deaminase</fullName>
        <ecNumber evidence="2">3.5.4.2</ecNumber>
    </recommendedName>
</protein>
<dbReference type="GeneID" id="8777587"/>
<reference evidence="7 8" key="2">
    <citation type="journal article" date="2011" name="Stand. Genomic Sci.">
        <title>Complete genome sequence of Ferroglobus placidus AEDII12DO.</title>
        <authorList>
            <person name="Anderson I."/>
            <person name="Risso C."/>
            <person name="Holmes D."/>
            <person name="Lucas S."/>
            <person name="Copeland A."/>
            <person name="Lapidus A."/>
            <person name="Cheng J.F."/>
            <person name="Bruce D."/>
            <person name="Goodwin L."/>
            <person name="Pitluck S."/>
            <person name="Saunders E."/>
            <person name="Brettin T."/>
            <person name="Detter J.C."/>
            <person name="Han C."/>
            <person name="Tapia R."/>
            <person name="Larimer F."/>
            <person name="Land M."/>
            <person name="Hauser L."/>
            <person name="Woyke T."/>
            <person name="Lovley D."/>
            <person name="Kyrpides N."/>
            <person name="Ivanova N."/>
        </authorList>
    </citation>
    <scope>NUCLEOTIDE SEQUENCE [LARGE SCALE GENOMIC DNA]</scope>
    <source>
        <strain evidence="8">DSM 10642 / AEDII12DO</strain>
    </source>
</reference>
<organism evidence="7 8">
    <name type="scientific">Ferroglobus placidus (strain DSM 10642 / AEDII12DO)</name>
    <dbReference type="NCBI Taxonomy" id="589924"/>
    <lineage>
        <taxon>Archaea</taxon>
        <taxon>Methanobacteriati</taxon>
        <taxon>Methanobacteriota</taxon>
        <taxon>Archaeoglobi</taxon>
        <taxon>Archaeoglobales</taxon>
        <taxon>Archaeoglobaceae</taxon>
        <taxon>Ferroglobus</taxon>
    </lineage>
</organism>
<dbReference type="PANTHER" id="PTHR11113">
    <property type="entry name" value="N-ACETYLGLUCOSAMINE-6-PHOSPHATE DEACETYLASE"/>
    <property type="match status" value="1"/>
</dbReference>
<dbReference type="PANTHER" id="PTHR11113:SF2">
    <property type="entry name" value="ADENINE DEAMINASE"/>
    <property type="match status" value="1"/>
</dbReference>
<dbReference type="Pfam" id="PF13382">
    <property type="entry name" value="Adenine_deam_C"/>
    <property type="match status" value="1"/>
</dbReference>
<sequence length="557" mass="61934">MIGSRLAEVYRSLINVAMGREKADLLIENCNIVDVISGDIFEGSIAIKGDRIALVGEKVDAYEFFDAKGLYAVPGFIDAHAHPDFYLTLPEYSSLAVKHGTTTLFSECDAALNALGTEGFELFVKWARECPARIYINIPYIFPQDPAVEDANFEISYEELAEIAGDLLVGLGEVLSWSGVISLDEQILKKIDFALEKDLVVLGHTAGAKRNKLQAYSIIAGSCHEAITQEEALEKLRSGLHLMVREGSIRSDLGIIKGIKNVDKSWISIVSDGVDPRKLVGGYMDSIARKAVELGLDPIDVLRMITVNPAKYYGMERDLGIIAPPRYADIVLLKSLEKFEVERVFVGGKIPKEAKTKDEPYSVMNVEKIEREDLKIDADGNVKIRMMRLVTESVTKEVIREVEVKNGETDFCKAVLVDRFKGNRIVIGLIENLEMEGTVSSTFNFDEYNILTIGRDYDEIAKTTNKLIKMGGGIIYSGKTNVELRLPYGGVMSNDVGDVIQKLEKLNEVLKDDGFEFENPLNVLYFLTFVTLPELKISNKGLVKVKERKIVPLIVES</sequence>
<dbReference type="PaxDb" id="589924-Ferp_0095"/>
<evidence type="ECO:0000259" key="6">
    <source>
        <dbReference type="Pfam" id="PF13382"/>
    </source>
</evidence>
<dbReference type="Gene3D" id="2.30.40.10">
    <property type="entry name" value="Urease, subunit C, domain 1"/>
    <property type="match status" value="1"/>
</dbReference>
<dbReference type="SUPFAM" id="SSF51556">
    <property type="entry name" value="Metallo-dependent hydrolases"/>
    <property type="match status" value="1"/>
</dbReference>
<dbReference type="RefSeq" id="WP_012964633.1">
    <property type="nucleotide sequence ID" value="NC_013849.1"/>
</dbReference>
<name>D3S148_FERPA</name>
<dbReference type="InterPro" id="IPR011059">
    <property type="entry name" value="Metal-dep_hydrolase_composite"/>
</dbReference>
<evidence type="ECO:0000259" key="5">
    <source>
        <dbReference type="Pfam" id="PF01979"/>
    </source>
</evidence>
<dbReference type="Pfam" id="PF01979">
    <property type="entry name" value="Amidohydro_1"/>
    <property type="match status" value="1"/>
</dbReference>
<comment type="similarity">
    <text evidence="1">Belongs to the metallo-dependent hydrolases superfamily. Adenine deaminase family.</text>
</comment>
<evidence type="ECO:0000256" key="1">
    <source>
        <dbReference type="ARBA" id="ARBA00006773"/>
    </source>
</evidence>
<dbReference type="SUPFAM" id="SSF51338">
    <property type="entry name" value="Composite domain of metallo-dependent hydrolases"/>
    <property type="match status" value="1"/>
</dbReference>
<proteinExistence type="inferred from homology"/>
<dbReference type="InterPro" id="IPR026912">
    <property type="entry name" value="Adenine_deam_C"/>
</dbReference>
<dbReference type="GO" id="GO:0000034">
    <property type="term" value="F:adenine deaminase activity"/>
    <property type="evidence" value="ECO:0007669"/>
    <property type="project" value="UniProtKB-EC"/>
</dbReference>
<dbReference type="AlphaFoldDB" id="D3S148"/>
<comment type="catalytic activity">
    <reaction evidence="4">
        <text>adenine + H2O + H(+) = hypoxanthine + NH4(+)</text>
        <dbReference type="Rhea" id="RHEA:23688"/>
        <dbReference type="ChEBI" id="CHEBI:15377"/>
        <dbReference type="ChEBI" id="CHEBI:15378"/>
        <dbReference type="ChEBI" id="CHEBI:16708"/>
        <dbReference type="ChEBI" id="CHEBI:17368"/>
        <dbReference type="ChEBI" id="CHEBI:28938"/>
        <dbReference type="EC" id="3.5.4.2"/>
    </reaction>
</comment>
<evidence type="ECO:0000256" key="2">
    <source>
        <dbReference type="ARBA" id="ARBA00012782"/>
    </source>
</evidence>
<feature type="domain" description="Adenine deaminase C-terminal" evidence="6">
    <location>
        <begin position="393"/>
        <end position="548"/>
    </location>
</feature>
<evidence type="ECO:0000313" key="8">
    <source>
        <dbReference type="Proteomes" id="UP000002613"/>
    </source>
</evidence>
<dbReference type="InterPro" id="IPR006680">
    <property type="entry name" value="Amidohydro-rel"/>
</dbReference>
<keyword evidence="8" id="KW-1185">Reference proteome</keyword>
<dbReference type="InterPro" id="IPR032466">
    <property type="entry name" value="Metal_Hydrolase"/>
</dbReference>
<evidence type="ECO:0000313" key="7">
    <source>
        <dbReference type="EMBL" id="ADC64284.1"/>
    </source>
</evidence>
<accession>D3S148</accession>
<dbReference type="eggNOG" id="arCOG00693">
    <property type="taxonomic scope" value="Archaea"/>
</dbReference>
<dbReference type="Proteomes" id="UP000002613">
    <property type="component" value="Chromosome"/>
</dbReference>
<reference evidence="8" key="1">
    <citation type="submission" date="2010-02" db="EMBL/GenBank/DDBJ databases">
        <title>Complete sequence of Ferroglobus placidus DSM 10642.</title>
        <authorList>
            <consortium name="US DOE Joint Genome Institute"/>
            <person name="Lucas S."/>
            <person name="Copeland A."/>
            <person name="Lapidus A."/>
            <person name="Cheng J.-F."/>
            <person name="Bruce D."/>
            <person name="Goodwin L."/>
            <person name="Pitluck S."/>
            <person name="Saunders E."/>
            <person name="Brettin T."/>
            <person name="Detter J.C."/>
            <person name="Han C."/>
            <person name="Tapia R."/>
            <person name="Larimer F."/>
            <person name="Land M."/>
            <person name="Hauser L."/>
            <person name="Kyrpides N."/>
            <person name="Ivanova N."/>
            <person name="Holmes D."/>
            <person name="Lovley D."/>
            <person name="Kyrpides N."/>
            <person name="Anderson I.J."/>
            <person name="Woyke T."/>
        </authorList>
    </citation>
    <scope>NUCLEOTIDE SEQUENCE [LARGE SCALE GENOMIC DNA]</scope>
    <source>
        <strain evidence="8">DSM 10642 / AEDII12DO</strain>
    </source>
</reference>
<evidence type="ECO:0000256" key="3">
    <source>
        <dbReference type="ARBA" id="ARBA00022801"/>
    </source>
</evidence>
<dbReference type="Gene3D" id="3.20.20.140">
    <property type="entry name" value="Metal-dependent hydrolases"/>
    <property type="match status" value="1"/>
</dbReference>
<dbReference type="EMBL" id="CP001899">
    <property type="protein sequence ID" value="ADC64284.1"/>
    <property type="molecule type" value="Genomic_DNA"/>
</dbReference>
<dbReference type="KEGG" id="fpl:Ferp_0095"/>
<evidence type="ECO:0000256" key="4">
    <source>
        <dbReference type="ARBA" id="ARBA00047720"/>
    </source>
</evidence>
<feature type="domain" description="Amidohydrolase-related" evidence="5">
    <location>
        <begin position="72"/>
        <end position="350"/>
    </location>
</feature>
<dbReference type="EC" id="3.5.4.2" evidence="2"/>
<dbReference type="HOGENOM" id="CLU_027935_0_0_2"/>
<dbReference type="STRING" id="589924.Ferp_0095"/>
<dbReference type="OrthoDB" id="24954at2157"/>
<gene>
    <name evidence="7" type="ordered locus">Ferp_0095</name>
</gene>